<gene>
    <name evidence="3" type="ORF">MUCCIDRAFT_157314</name>
</gene>
<dbReference type="PANTHER" id="PTHR11571:SF150">
    <property type="entry name" value="GLUTATHIONE S-TRANSFERASE"/>
    <property type="match status" value="1"/>
</dbReference>
<sequence>MVSTFAASDLKNVKLHYFTVVKGSTTMGRGEFVRLLLEDAGVDFEYLRHSAAEWKEVKQQLIADKVRAPTMPYITVDGEYYGKTVPIMRFLSHKLGQYQGSNEKEVQLLDAYSDMVMDWAFRWASGIFGTEDQLKAYKETHAPNNFKAFEEILSDTEGPYLLGDNISYADFILYHMIEDDGSAIDAASQPHLSRFIQAIENRPNLKKYLATERK</sequence>
<dbReference type="InterPro" id="IPR036282">
    <property type="entry name" value="Glutathione-S-Trfase_C_sf"/>
</dbReference>
<dbReference type="InterPro" id="IPR004045">
    <property type="entry name" value="Glutathione_S-Trfase_N"/>
</dbReference>
<dbReference type="GO" id="GO:0004364">
    <property type="term" value="F:glutathione transferase activity"/>
    <property type="evidence" value="ECO:0007669"/>
    <property type="project" value="TreeGrafter"/>
</dbReference>
<evidence type="ECO:0008006" key="5">
    <source>
        <dbReference type="Google" id="ProtNLM"/>
    </source>
</evidence>
<dbReference type="Pfam" id="PF14497">
    <property type="entry name" value="GST_C_3"/>
    <property type="match status" value="1"/>
</dbReference>
<accession>A0A168HGF0</accession>
<dbReference type="SUPFAM" id="SSF52833">
    <property type="entry name" value="Thioredoxin-like"/>
    <property type="match status" value="1"/>
</dbReference>
<protein>
    <recommendedName>
        <fullName evidence="5">Glutathione S-transferase</fullName>
    </recommendedName>
</protein>
<dbReference type="InterPro" id="IPR036249">
    <property type="entry name" value="Thioredoxin-like_sf"/>
</dbReference>
<feature type="domain" description="GST C-terminal" evidence="2">
    <location>
        <begin position="102"/>
        <end position="214"/>
    </location>
</feature>
<dbReference type="CDD" id="cd03039">
    <property type="entry name" value="GST_N_Sigma_like"/>
    <property type="match status" value="1"/>
</dbReference>
<dbReference type="InterPro" id="IPR004046">
    <property type="entry name" value="GST_C"/>
</dbReference>
<dbReference type="VEuPathDB" id="FungiDB:MUCCIDRAFT_157314"/>
<evidence type="ECO:0000259" key="2">
    <source>
        <dbReference type="PROSITE" id="PS50405"/>
    </source>
</evidence>
<dbReference type="GO" id="GO:0006749">
    <property type="term" value="P:glutathione metabolic process"/>
    <property type="evidence" value="ECO:0007669"/>
    <property type="project" value="TreeGrafter"/>
</dbReference>
<name>A0A168HGF0_MUCCL</name>
<feature type="domain" description="GST N-terminal" evidence="1">
    <location>
        <begin position="17"/>
        <end position="99"/>
    </location>
</feature>
<keyword evidence="4" id="KW-1185">Reference proteome</keyword>
<organism evidence="3 4">
    <name type="scientific">Mucor lusitanicus CBS 277.49</name>
    <dbReference type="NCBI Taxonomy" id="747725"/>
    <lineage>
        <taxon>Eukaryota</taxon>
        <taxon>Fungi</taxon>
        <taxon>Fungi incertae sedis</taxon>
        <taxon>Mucoromycota</taxon>
        <taxon>Mucoromycotina</taxon>
        <taxon>Mucoromycetes</taxon>
        <taxon>Mucorales</taxon>
        <taxon>Mucorineae</taxon>
        <taxon>Mucoraceae</taxon>
        <taxon>Mucor</taxon>
    </lineage>
</organism>
<dbReference type="EMBL" id="AMYB01000009">
    <property type="protein sequence ID" value="OAC98757.1"/>
    <property type="molecule type" value="Genomic_DNA"/>
</dbReference>
<dbReference type="PANTHER" id="PTHR11571">
    <property type="entry name" value="GLUTATHIONE S-TRANSFERASE"/>
    <property type="match status" value="1"/>
</dbReference>
<dbReference type="PROSITE" id="PS50404">
    <property type="entry name" value="GST_NTER"/>
    <property type="match status" value="1"/>
</dbReference>
<dbReference type="AlphaFoldDB" id="A0A168HGF0"/>
<comment type="caution">
    <text evidence="3">The sequence shown here is derived from an EMBL/GenBank/DDBJ whole genome shotgun (WGS) entry which is preliminary data.</text>
</comment>
<evidence type="ECO:0000259" key="1">
    <source>
        <dbReference type="PROSITE" id="PS50404"/>
    </source>
</evidence>
<dbReference type="Proteomes" id="UP000077051">
    <property type="component" value="Unassembled WGS sequence"/>
</dbReference>
<dbReference type="Gene3D" id="1.20.1050.10">
    <property type="match status" value="1"/>
</dbReference>
<dbReference type="STRING" id="747725.A0A168HGF0"/>
<proteinExistence type="predicted"/>
<evidence type="ECO:0000313" key="4">
    <source>
        <dbReference type="Proteomes" id="UP000077051"/>
    </source>
</evidence>
<dbReference type="Gene3D" id="3.40.30.10">
    <property type="entry name" value="Glutaredoxin"/>
    <property type="match status" value="1"/>
</dbReference>
<reference evidence="3 4" key="1">
    <citation type="submission" date="2015-06" db="EMBL/GenBank/DDBJ databases">
        <title>Expansion of signal transduction pathways in fungi by whole-genome duplication.</title>
        <authorList>
            <consortium name="DOE Joint Genome Institute"/>
            <person name="Corrochano L.M."/>
            <person name="Kuo A."/>
            <person name="Marcet-Houben M."/>
            <person name="Polaino S."/>
            <person name="Salamov A."/>
            <person name="Villalobos J.M."/>
            <person name="Alvarez M.I."/>
            <person name="Avalos J."/>
            <person name="Benito E.P."/>
            <person name="Benoit I."/>
            <person name="Burger G."/>
            <person name="Camino L.P."/>
            <person name="Canovas D."/>
            <person name="Cerda-Olmedo E."/>
            <person name="Cheng J.-F."/>
            <person name="Dominguez A."/>
            <person name="Elias M."/>
            <person name="Eslava A.P."/>
            <person name="Glaser F."/>
            <person name="Grimwood J."/>
            <person name="Gutierrez G."/>
            <person name="Heitman J."/>
            <person name="Henrissat B."/>
            <person name="Iturriaga E.A."/>
            <person name="Lang B.F."/>
            <person name="Lavin J.L."/>
            <person name="Lee S."/>
            <person name="Li W."/>
            <person name="Lindquist E."/>
            <person name="Lopez-Garcia S."/>
            <person name="Luque E.M."/>
            <person name="Marcos A.T."/>
            <person name="Martin J."/>
            <person name="Mccluskey K."/>
            <person name="Medina H.R."/>
            <person name="Miralles-Duran A."/>
            <person name="Miyazaki A."/>
            <person name="Munoz-Torres E."/>
            <person name="Oguiza J.A."/>
            <person name="Ohm R."/>
            <person name="Olmedo M."/>
            <person name="Orejas M."/>
            <person name="Ortiz-Castellanos L."/>
            <person name="Pisabarro A.G."/>
            <person name="Rodriguez-Romero J."/>
            <person name="Ruiz-Herrera J."/>
            <person name="Ruiz-Vazquez R."/>
            <person name="Sanz C."/>
            <person name="Schackwitz W."/>
            <person name="Schmutz J."/>
            <person name="Shahriari M."/>
            <person name="Shelest E."/>
            <person name="Silva-Franco F."/>
            <person name="Soanes D."/>
            <person name="Syed K."/>
            <person name="Tagua V.G."/>
            <person name="Talbot N.J."/>
            <person name="Thon M."/>
            <person name="De Vries R.P."/>
            <person name="Wiebenga A."/>
            <person name="Yadav J.S."/>
            <person name="Braun E.L."/>
            <person name="Baker S."/>
            <person name="Garre V."/>
            <person name="Horwitz B."/>
            <person name="Torres-Martinez S."/>
            <person name="Idnurm A."/>
            <person name="Herrera-Estrella A."/>
            <person name="Gabaldon T."/>
            <person name="Grigoriev I.V."/>
        </authorList>
    </citation>
    <scope>NUCLEOTIDE SEQUENCE [LARGE SCALE GENOMIC DNA]</scope>
    <source>
        <strain evidence="3 4">CBS 277.49</strain>
    </source>
</reference>
<dbReference type="PROSITE" id="PS50405">
    <property type="entry name" value="GST_CTER"/>
    <property type="match status" value="1"/>
</dbReference>
<dbReference type="SUPFAM" id="SSF47616">
    <property type="entry name" value="GST C-terminal domain-like"/>
    <property type="match status" value="1"/>
</dbReference>
<dbReference type="InterPro" id="IPR010987">
    <property type="entry name" value="Glutathione-S-Trfase_C-like"/>
</dbReference>
<dbReference type="SFLD" id="SFLDS00019">
    <property type="entry name" value="Glutathione_Transferase_(cytos"/>
    <property type="match status" value="1"/>
</dbReference>
<dbReference type="InterPro" id="IPR040079">
    <property type="entry name" value="Glutathione_S-Trfase"/>
</dbReference>
<dbReference type="InterPro" id="IPR050213">
    <property type="entry name" value="GST_superfamily"/>
</dbReference>
<dbReference type="OrthoDB" id="414243at2759"/>
<evidence type="ECO:0000313" key="3">
    <source>
        <dbReference type="EMBL" id="OAC98757.1"/>
    </source>
</evidence>